<accession>G0LHH8</accession>
<keyword evidence="1" id="KW-0812">Transmembrane</keyword>
<dbReference type="HOGENOM" id="CLU_1850604_0_0_2"/>
<dbReference type="Proteomes" id="UP000007954">
    <property type="component" value="Chromosome"/>
</dbReference>
<proteinExistence type="predicted"/>
<name>G0LHH8_HALWC</name>
<keyword evidence="1" id="KW-1133">Transmembrane helix</keyword>
<keyword evidence="1" id="KW-0472">Membrane</keyword>
<dbReference type="EMBL" id="FR746099">
    <property type="protein sequence ID" value="CCC40212.1"/>
    <property type="molecule type" value="Genomic_DNA"/>
</dbReference>
<dbReference type="KEGG" id="hwc:Hqrw_2347"/>
<evidence type="ECO:0000313" key="2">
    <source>
        <dbReference type="EMBL" id="CCC40212.1"/>
    </source>
</evidence>
<reference evidence="2 3" key="1">
    <citation type="journal article" date="2011" name="PLoS ONE">
        <title>Haloquadratum walsbyi: limited diversity in a global pond.</title>
        <authorList>
            <person name="Dyall-Smith M."/>
            <person name="Pfeiffer F."/>
            <person name="Klee K."/>
            <person name="Palm P."/>
            <person name="Gross K."/>
            <person name="Schuster S.C."/>
            <person name="Rampp M."/>
            <person name="Oesterhelt D."/>
        </authorList>
    </citation>
    <scope>NUCLEOTIDE SEQUENCE [LARGE SCALE GENOMIC DNA]</scope>
    <source>
        <strain evidence="3">DSM 16854 / JCM 12705 / C23</strain>
    </source>
</reference>
<organism evidence="2 3">
    <name type="scientific">Haloquadratum walsbyi (strain DSM 16854 / JCM 12705 / C23)</name>
    <dbReference type="NCBI Taxonomy" id="768065"/>
    <lineage>
        <taxon>Archaea</taxon>
        <taxon>Methanobacteriati</taxon>
        <taxon>Methanobacteriota</taxon>
        <taxon>Stenosarchaea group</taxon>
        <taxon>Halobacteria</taxon>
        <taxon>Halobacteriales</taxon>
        <taxon>Haloferacaceae</taxon>
        <taxon>Haloquadratum</taxon>
    </lineage>
</organism>
<gene>
    <name evidence="2" type="ordered locus">Hqrw_2347</name>
</gene>
<evidence type="ECO:0000256" key="1">
    <source>
        <dbReference type="SAM" id="Phobius"/>
    </source>
</evidence>
<sequence>MNTTREPVALTVASVVVLAVSSYFPWMAPGPDATMIPAIGLFTLGYKVAFAEIIFLGVATAASGAVLMLPWNLAKGGLLCVFGVGYAVLPHFLVAQQSVGLPGPFEPTMVGPALASIAGCLTVAAGILVLRDSFETLH</sequence>
<feature type="transmembrane region" description="Helical" evidence="1">
    <location>
        <begin position="7"/>
        <end position="28"/>
    </location>
</feature>
<feature type="transmembrane region" description="Helical" evidence="1">
    <location>
        <begin position="113"/>
        <end position="130"/>
    </location>
</feature>
<evidence type="ECO:0000313" key="3">
    <source>
        <dbReference type="Proteomes" id="UP000007954"/>
    </source>
</evidence>
<dbReference type="AlphaFoldDB" id="G0LHH8"/>
<protein>
    <submittedName>
        <fullName evidence="2">Uncharacterized protein</fullName>
    </submittedName>
</protein>
<feature type="transmembrane region" description="Helical" evidence="1">
    <location>
        <begin position="76"/>
        <end position="93"/>
    </location>
</feature>